<keyword evidence="4" id="KW-1185">Reference proteome</keyword>
<proteinExistence type="predicted"/>
<protein>
    <submittedName>
        <fullName evidence="3">CocE/NonD family hydrolase</fullName>
    </submittedName>
</protein>
<dbReference type="InterPro" id="IPR029058">
    <property type="entry name" value="AB_hydrolase_fold"/>
</dbReference>
<dbReference type="Pfam" id="PF02129">
    <property type="entry name" value="Peptidase_S15"/>
    <property type="match status" value="1"/>
</dbReference>
<evidence type="ECO:0000313" key="4">
    <source>
        <dbReference type="Proteomes" id="UP001596542"/>
    </source>
</evidence>
<dbReference type="EMBL" id="JBHTBU010000002">
    <property type="protein sequence ID" value="MFC7289404.1"/>
    <property type="molecule type" value="Genomic_DNA"/>
</dbReference>
<dbReference type="SUPFAM" id="SSF53474">
    <property type="entry name" value="alpha/beta-Hydrolases"/>
    <property type="match status" value="1"/>
</dbReference>
<gene>
    <name evidence="3" type="ORF">ACFQPC_15255</name>
</gene>
<evidence type="ECO:0000313" key="3">
    <source>
        <dbReference type="EMBL" id="MFC7289404.1"/>
    </source>
</evidence>
<dbReference type="InterPro" id="IPR000383">
    <property type="entry name" value="Xaa-Pro-like_dom"/>
</dbReference>
<dbReference type="PANTHER" id="PTHR43056">
    <property type="entry name" value="PEPTIDASE S9 PROLYL OLIGOPEPTIDASE"/>
    <property type="match status" value="1"/>
</dbReference>
<dbReference type="SUPFAM" id="SSF49785">
    <property type="entry name" value="Galactose-binding domain-like"/>
    <property type="match status" value="1"/>
</dbReference>
<dbReference type="Pfam" id="PF08530">
    <property type="entry name" value="PepX_C"/>
    <property type="match status" value="1"/>
</dbReference>
<dbReference type="NCBIfam" id="TIGR00976">
    <property type="entry name" value="CocE_NonD"/>
    <property type="match status" value="1"/>
</dbReference>
<evidence type="ECO:0000259" key="2">
    <source>
        <dbReference type="SMART" id="SM00939"/>
    </source>
</evidence>
<sequence>MKAFRFTLLFVMTAVLCGCQAFVNYKFLPREGVRPAEYAVSVDRDISIITSDGVELLASVYRPKVDGRTPTILVRIPVSKTWKNDMAMEAVASFWAGRGYTVVIQGTRGRYRSGGEFYPLRSERQDGIETLQWLARQPWFDGRLGMWGGSAFGYTQWVLADQPGVLALNIQIASTDFGTMFHPGGAFSLESALFWAVRSRGKEDEDPSFQALEKGFNGFPLIEADDRAVGDIPFFNDWATAQPGSAYWTSIDGTDRAANARAPVLLMAGWSDPFLPTQLRDFMSLQHSSIGRVAQDSRLIIGPWTHADPIIFPDGLAPESYRAASLAPSIPWFDHHLLGQPLAATLNAPVRLYVMGENVWRDEPAWPLARARHTAFYLQGDGKANGLQGDGKLLPDLPVKALKDSYRYDPAHPVPSRGGAMLGPRAGMVKQNDVEIRSDVLVYSTPPLVEEVEVTGPISAILFVQTSASNTDFTVKLVDVHPDGAAYNISDGILRRSYAANSDPSEITVELWPTSMLFKRGHQIRVEISSSNFPRYDRNPNTGRDILNEVSPVVANQTLHHSPVMPSRIILPVIPRK</sequence>
<dbReference type="InterPro" id="IPR050585">
    <property type="entry name" value="Xaa-Pro_dipeptidyl-ppase/CocE"/>
</dbReference>
<evidence type="ECO:0000256" key="1">
    <source>
        <dbReference type="ARBA" id="ARBA00022801"/>
    </source>
</evidence>
<dbReference type="PANTHER" id="PTHR43056:SF10">
    <property type="entry name" value="COCE_NOND FAMILY, PUTATIVE (AFU_ORTHOLOGUE AFUA_7G00600)-RELATED"/>
    <property type="match status" value="1"/>
</dbReference>
<dbReference type="Proteomes" id="UP001596542">
    <property type="component" value="Unassembled WGS sequence"/>
</dbReference>
<keyword evidence="1 3" id="KW-0378">Hydrolase</keyword>
<organism evidence="3 4">
    <name type="scientific">Herminiimonas glaciei</name>
    <dbReference type="NCBI Taxonomy" id="523788"/>
    <lineage>
        <taxon>Bacteria</taxon>
        <taxon>Pseudomonadati</taxon>
        <taxon>Pseudomonadota</taxon>
        <taxon>Betaproteobacteria</taxon>
        <taxon>Burkholderiales</taxon>
        <taxon>Oxalobacteraceae</taxon>
        <taxon>Herminiimonas</taxon>
    </lineage>
</organism>
<accession>A0ABW2IEH0</accession>
<name>A0ABW2IEH0_9BURK</name>
<dbReference type="InterPro" id="IPR013736">
    <property type="entry name" value="Xaa-Pro_dipept_C"/>
</dbReference>
<dbReference type="Gene3D" id="1.10.3020.10">
    <property type="entry name" value="alpha-amino acid ester hydrolase ( Helical cap domain)"/>
    <property type="match status" value="1"/>
</dbReference>
<dbReference type="Gene3D" id="2.60.120.260">
    <property type="entry name" value="Galactose-binding domain-like"/>
    <property type="match status" value="1"/>
</dbReference>
<reference evidence="4" key="1">
    <citation type="journal article" date="2019" name="Int. J. Syst. Evol. Microbiol.">
        <title>The Global Catalogue of Microorganisms (GCM) 10K type strain sequencing project: providing services to taxonomists for standard genome sequencing and annotation.</title>
        <authorList>
            <consortium name="The Broad Institute Genomics Platform"/>
            <consortium name="The Broad Institute Genome Sequencing Center for Infectious Disease"/>
            <person name="Wu L."/>
            <person name="Ma J."/>
        </authorList>
    </citation>
    <scope>NUCLEOTIDE SEQUENCE [LARGE SCALE GENOMIC DNA]</scope>
    <source>
        <strain evidence="4">KACC 12508</strain>
    </source>
</reference>
<dbReference type="GO" id="GO:0016787">
    <property type="term" value="F:hydrolase activity"/>
    <property type="evidence" value="ECO:0007669"/>
    <property type="project" value="UniProtKB-KW"/>
</dbReference>
<feature type="domain" description="Xaa-Pro dipeptidyl-peptidase C-terminal" evidence="2">
    <location>
        <begin position="330"/>
        <end position="570"/>
    </location>
</feature>
<dbReference type="InterPro" id="IPR005674">
    <property type="entry name" value="CocE/Ser_esterase"/>
</dbReference>
<dbReference type="Gene3D" id="3.40.50.1820">
    <property type="entry name" value="alpha/beta hydrolase"/>
    <property type="match status" value="1"/>
</dbReference>
<dbReference type="InterPro" id="IPR008979">
    <property type="entry name" value="Galactose-bd-like_sf"/>
</dbReference>
<comment type="caution">
    <text evidence="3">The sequence shown here is derived from an EMBL/GenBank/DDBJ whole genome shotgun (WGS) entry which is preliminary data.</text>
</comment>
<dbReference type="SMART" id="SM00939">
    <property type="entry name" value="PepX_C"/>
    <property type="match status" value="1"/>
</dbReference>
<dbReference type="PROSITE" id="PS51257">
    <property type="entry name" value="PROKAR_LIPOPROTEIN"/>
    <property type="match status" value="1"/>
</dbReference>